<name>A0ABS8TDD1_DATST</name>
<reference evidence="2 3" key="1">
    <citation type="journal article" date="2021" name="BMC Genomics">
        <title>Datura genome reveals duplications of psychoactive alkaloid biosynthetic genes and high mutation rate following tissue culture.</title>
        <authorList>
            <person name="Rajewski A."/>
            <person name="Carter-House D."/>
            <person name="Stajich J."/>
            <person name="Litt A."/>
        </authorList>
    </citation>
    <scope>NUCLEOTIDE SEQUENCE [LARGE SCALE GENOMIC DNA]</scope>
    <source>
        <strain evidence="2">AR-01</strain>
    </source>
</reference>
<dbReference type="Proteomes" id="UP000823775">
    <property type="component" value="Unassembled WGS sequence"/>
</dbReference>
<protein>
    <submittedName>
        <fullName evidence="2">Uncharacterized protein</fullName>
    </submittedName>
</protein>
<feature type="compositionally biased region" description="Polar residues" evidence="1">
    <location>
        <begin position="1"/>
        <end position="13"/>
    </location>
</feature>
<gene>
    <name evidence="2" type="ORF">HAX54_008450</name>
</gene>
<dbReference type="EMBL" id="JACEIK010001442">
    <property type="protein sequence ID" value="MCD7469407.1"/>
    <property type="molecule type" value="Genomic_DNA"/>
</dbReference>
<evidence type="ECO:0000313" key="2">
    <source>
        <dbReference type="EMBL" id="MCD7469407.1"/>
    </source>
</evidence>
<keyword evidence="3" id="KW-1185">Reference proteome</keyword>
<sequence length="149" mass="16959">MWETLWTNESPFQKQEMPPQDMRRKKAGKFDLRTHWLTAEEETCTAGQSYLQTRLTEVVGAHAAIHQRTADPLASGHCLDPVLNQWFVDRYRQLAALLPVDYWYAQSSATHRRVSGVLRTPLVTRRCVADAVGSLNDGFSSLLFISPLE</sequence>
<comment type="caution">
    <text evidence="2">The sequence shown here is derived from an EMBL/GenBank/DDBJ whole genome shotgun (WGS) entry which is preliminary data.</text>
</comment>
<accession>A0ABS8TDD1</accession>
<proteinExistence type="predicted"/>
<evidence type="ECO:0000256" key="1">
    <source>
        <dbReference type="SAM" id="MobiDB-lite"/>
    </source>
</evidence>
<feature type="region of interest" description="Disordered" evidence="1">
    <location>
        <begin position="1"/>
        <end position="25"/>
    </location>
</feature>
<organism evidence="2 3">
    <name type="scientific">Datura stramonium</name>
    <name type="common">Jimsonweed</name>
    <name type="synonym">Common thornapple</name>
    <dbReference type="NCBI Taxonomy" id="4076"/>
    <lineage>
        <taxon>Eukaryota</taxon>
        <taxon>Viridiplantae</taxon>
        <taxon>Streptophyta</taxon>
        <taxon>Embryophyta</taxon>
        <taxon>Tracheophyta</taxon>
        <taxon>Spermatophyta</taxon>
        <taxon>Magnoliopsida</taxon>
        <taxon>eudicotyledons</taxon>
        <taxon>Gunneridae</taxon>
        <taxon>Pentapetalae</taxon>
        <taxon>asterids</taxon>
        <taxon>lamiids</taxon>
        <taxon>Solanales</taxon>
        <taxon>Solanaceae</taxon>
        <taxon>Solanoideae</taxon>
        <taxon>Datureae</taxon>
        <taxon>Datura</taxon>
    </lineage>
</organism>
<evidence type="ECO:0000313" key="3">
    <source>
        <dbReference type="Proteomes" id="UP000823775"/>
    </source>
</evidence>